<protein>
    <submittedName>
        <fullName evidence="3">Retrovirus-related Pol polyprotein from transposon 297</fullName>
    </submittedName>
</protein>
<feature type="domain" description="Reverse transcriptase/retrotransposon-derived protein RNase H-like" evidence="2">
    <location>
        <begin position="289"/>
        <end position="387"/>
    </location>
</feature>
<dbReference type="OrthoDB" id="425619at2759"/>
<dbReference type="Gene3D" id="3.30.70.270">
    <property type="match status" value="2"/>
</dbReference>
<dbReference type="FunFam" id="3.10.20.370:FF:000001">
    <property type="entry name" value="Retrovirus-related Pol polyprotein from transposon 17.6-like protein"/>
    <property type="match status" value="1"/>
</dbReference>
<dbReference type="InterPro" id="IPR043502">
    <property type="entry name" value="DNA/RNA_pol_sf"/>
</dbReference>
<dbReference type="Pfam" id="PF17919">
    <property type="entry name" value="RT_RNaseH_2"/>
    <property type="match status" value="1"/>
</dbReference>
<proteinExistence type="predicted"/>
<gene>
    <name evidence="3" type="ORF">MCOR_24831</name>
</gene>
<dbReference type="GO" id="GO:0003824">
    <property type="term" value="F:catalytic activity"/>
    <property type="evidence" value="ECO:0007669"/>
    <property type="project" value="UniProtKB-KW"/>
</dbReference>
<dbReference type="PANTHER" id="PTHR37984">
    <property type="entry name" value="PROTEIN CBG26694"/>
    <property type="match status" value="1"/>
</dbReference>
<keyword evidence="1" id="KW-0511">Multifunctional enzyme</keyword>
<keyword evidence="4" id="KW-1185">Reference proteome</keyword>
<sequence>MNMLTATGEKSPFHGKVKLNIQIGKYSYDYEFLLAEIKDNGILRMDFLTKNKCDLMLSKGYMMLYKERIPCFSNYGDKQNACCRISLNDNVVIPPESEMMVSGKVIDGIPMNLSGIVEPDKNFIEKNWDINSEDTGDAKPIKLRPYRIPLSKKLDAEEEIRKMAEIGIIEPSSSAWCAPIVIVTKKDGSIRFCCDFRKINHVTIKNCQPLPRIDDSLAALSGCRWLTIKGIATEKEKIKAVKDWPIPKNVKQVRIFVGLCSYYRRFVHTFASIAKPLHKLTELNTKFIWDEICQMSFDTLKQTLICSPILAFPREEGLFIIDADASQYGMGSVLSQVQDRVEKVNSYFSKTFSKPERHYCVTRKELFAMVSSTKNFHHYLYGRHFLVRIDHGALRWLMNFKNPEGQMARWLGVLGTYDFEIQHRAGRIHSNADALSRRPCLVTSCTYCTRIETKSKSEDLKNTTKDHAVRVLKKESVSNTKESLEEKGASIKAEIELHDLSFDNGVKQQIIAKEHELSSVKERKDVDIIFSREMENKKKKKKLQVVSLEKPIYQEHDDPIIKNGLATHTYPVENVVRSKNTTGISKIKHKVNNDIPVNVITRNMAKNRTDELPVELIGEIAPEKLIQSQKEDSDIKFIIDYKNIDVKPG</sequence>
<dbReference type="AlphaFoldDB" id="A0A6J8C3M6"/>
<accession>A0A6J8C3M6</accession>
<dbReference type="SUPFAM" id="SSF56672">
    <property type="entry name" value="DNA/RNA polymerases"/>
    <property type="match status" value="1"/>
</dbReference>
<dbReference type="InterPro" id="IPR050951">
    <property type="entry name" value="Retrovirus_Pol_polyprotein"/>
</dbReference>
<evidence type="ECO:0000259" key="2">
    <source>
        <dbReference type="Pfam" id="PF17919"/>
    </source>
</evidence>
<evidence type="ECO:0000313" key="4">
    <source>
        <dbReference type="Proteomes" id="UP000507470"/>
    </source>
</evidence>
<dbReference type="FunFam" id="3.30.70.270:FF:000020">
    <property type="entry name" value="Transposon Tf2-6 polyprotein-like Protein"/>
    <property type="match status" value="1"/>
</dbReference>
<dbReference type="CDD" id="cd09274">
    <property type="entry name" value="RNase_HI_RT_Ty3"/>
    <property type="match status" value="1"/>
</dbReference>
<dbReference type="Gene3D" id="3.10.10.10">
    <property type="entry name" value="HIV Type 1 Reverse Transcriptase, subunit A, domain 1"/>
    <property type="match status" value="1"/>
</dbReference>
<dbReference type="Proteomes" id="UP000507470">
    <property type="component" value="Unassembled WGS sequence"/>
</dbReference>
<dbReference type="InterPro" id="IPR041577">
    <property type="entry name" value="RT_RNaseH_2"/>
</dbReference>
<dbReference type="PANTHER" id="PTHR37984:SF5">
    <property type="entry name" value="PROTEIN NYNRIN-LIKE"/>
    <property type="match status" value="1"/>
</dbReference>
<organism evidence="3 4">
    <name type="scientific">Mytilus coruscus</name>
    <name type="common">Sea mussel</name>
    <dbReference type="NCBI Taxonomy" id="42192"/>
    <lineage>
        <taxon>Eukaryota</taxon>
        <taxon>Metazoa</taxon>
        <taxon>Spiralia</taxon>
        <taxon>Lophotrochozoa</taxon>
        <taxon>Mollusca</taxon>
        <taxon>Bivalvia</taxon>
        <taxon>Autobranchia</taxon>
        <taxon>Pteriomorphia</taxon>
        <taxon>Mytilida</taxon>
        <taxon>Mytiloidea</taxon>
        <taxon>Mytilidae</taxon>
        <taxon>Mytilinae</taxon>
        <taxon>Mytilus</taxon>
    </lineage>
</organism>
<evidence type="ECO:0000256" key="1">
    <source>
        <dbReference type="ARBA" id="ARBA00023268"/>
    </source>
</evidence>
<dbReference type="InterPro" id="IPR043128">
    <property type="entry name" value="Rev_trsase/Diguanyl_cyclase"/>
</dbReference>
<dbReference type="EMBL" id="CACVKT020004359">
    <property type="protein sequence ID" value="CAC5389689.1"/>
    <property type="molecule type" value="Genomic_DNA"/>
</dbReference>
<evidence type="ECO:0000313" key="3">
    <source>
        <dbReference type="EMBL" id="CAC5389689.1"/>
    </source>
</evidence>
<name>A0A6J8C3M6_MYTCO</name>
<reference evidence="3 4" key="1">
    <citation type="submission" date="2020-06" db="EMBL/GenBank/DDBJ databases">
        <authorList>
            <person name="Li R."/>
            <person name="Bekaert M."/>
        </authorList>
    </citation>
    <scope>NUCLEOTIDE SEQUENCE [LARGE SCALE GENOMIC DNA]</scope>
    <source>
        <strain evidence="4">wild</strain>
    </source>
</reference>